<dbReference type="GO" id="GO:0035631">
    <property type="term" value="C:CD40 receptor complex"/>
    <property type="evidence" value="ECO:0007669"/>
    <property type="project" value="TreeGrafter"/>
</dbReference>
<feature type="signal peptide" evidence="4">
    <location>
        <begin position="1"/>
        <end position="23"/>
    </location>
</feature>
<feature type="transmembrane region" description="Helical" evidence="3">
    <location>
        <begin position="204"/>
        <end position="228"/>
    </location>
</feature>
<dbReference type="GO" id="GO:0009897">
    <property type="term" value="C:external side of plasma membrane"/>
    <property type="evidence" value="ECO:0007669"/>
    <property type="project" value="TreeGrafter"/>
</dbReference>
<evidence type="ECO:0000256" key="1">
    <source>
        <dbReference type="PROSITE-ProRule" id="PRU00206"/>
    </source>
</evidence>
<feature type="repeat" description="TNFR-Cys" evidence="1">
    <location>
        <begin position="147"/>
        <end position="187"/>
    </location>
</feature>
<keyword evidence="4" id="KW-0732">Signal</keyword>
<feature type="domain" description="TNFR-Cys" evidence="5">
    <location>
        <begin position="147"/>
        <end position="187"/>
    </location>
</feature>
<evidence type="ECO:0000259" key="5">
    <source>
        <dbReference type="PROSITE" id="PS50050"/>
    </source>
</evidence>
<reference evidence="6 7" key="1">
    <citation type="submission" date="2019-06" db="EMBL/GenBank/DDBJ databases">
        <title>Draft genomes of female and male turbot (Scophthalmus maximus).</title>
        <authorList>
            <person name="Xu H."/>
            <person name="Xu X.-W."/>
            <person name="Shao C."/>
            <person name="Chen S."/>
        </authorList>
    </citation>
    <scope>NUCLEOTIDE SEQUENCE [LARGE SCALE GENOMIC DNA]</scope>
    <source>
        <strain evidence="6">Ysfricsl-2016a</strain>
        <tissue evidence="6">Blood</tissue>
    </source>
</reference>
<protein>
    <recommendedName>
        <fullName evidence="5">TNFR-Cys domain-containing protein</fullName>
    </recommendedName>
</protein>
<comment type="caution">
    <text evidence="6">The sequence shown here is derived from an EMBL/GenBank/DDBJ whole genome shotgun (WGS) entry which is preliminary data.</text>
</comment>
<keyword evidence="1" id="KW-1015">Disulfide bond</keyword>
<keyword evidence="3" id="KW-0472">Membrane</keyword>
<dbReference type="CDD" id="cd13422">
    <property type="entry name" value="TNFRSF5_teleost"/>
    <property type="match status" value="1"/>
</dbReference>
<dbReference type="SUPFAM" id="SSF57586">
    <property type="entry name" value="TNF receptor-like"/>
    <property type="match status" value="2"/>
</dbReference>
<dbReference type="AlphaFoldDB" id="A0A6A4T113"/>
<keyword evidence="3" id="KW-0812">Transmembrane</keyword>
<feature type="region of interest" description="Disordered" evidence="2">
    <location>
        <begin position="313"/>
        <end position="335"/>
    </location>
</feature>
<evidence type="ECO:0000313" key="7">
    <source>
        <dbReference type="Proteomes" id="UP000438429"/>
    </source>
</evidence>
<evidence type="ECO:0000313" key="6">
    <source>
        <dbReference type="EMBL" id="KAF0035932.1"/>
    </source>
</evidence>
<dbReference type="InterPro" id="IPR052135">
    <property type="entry name" value="TNFRSF5"/>
</dbReference>
<dbReference type="GO" id="GO:0002768">
    <property type="term" value="P:immune response-regulating cell surface receptor signaling pathway"/>
    <property type="evidence" value="ECO:0007669"/>
    <property type="project" value="TreeGrafter"/>
</dbReference>
<dbReference type="PANTHER" id="PTHR46875">
    <property type="entry name" value="TUMOR NECROSIS FACTOR RECEPTOR SUPERFAMILY MEMBER 5"/>
    <property type="match status" value="1"/>
</dbReference>
<dbReference type="InterPro" id="IPR034053">
    <property type="entry name" value="TNFRSF5_N_teleost"/>
</dbReference>
<dbReference type="Proteomes" id="UP000438429">
    <property type="component" value="Unassembled WGS sequence"/>
</dbReference>
<dbReference type="InterPro" id="IPR001368">
    <property type="entry name" value="TNFR/NGFR_Cys_rich_reg"/>
</dbReference>
<feature type="region of interest" description="Disordered" evidence="2">
    <location>
        <begin position="275"/>
        <end position="300"/>
    </location>
</feature>
<dbReference type="Gene3D" id="2.10.50.10">
    <property type="entry name" value="Tumor Necrosis Factor Receptor, subunit A, domain 2"/>
    <property type="match status" value="3"/>
</dbReference>
<feature type="disulfide bond" evidence="1">
    <location>
        <begin position="169"/>
        <end position="187"/>
    </location>
</feature>
<sequence>MRLLVTMVTVMVAVCDELMVVAAAQSRCDPLTQYEKAGQCCRMCFPGTSMSSTSTCTDPQCEECGEDEYQDKYNTEPRCQRQPYCNPLKNFQASAQQSKKKRSTCLCRLGFHCSSEACMTCVPHTTCKAGHGTRSIGNQTHDTVCQECPEGSFSISNTWDSVCEKWTECQSGYHVRERGTDVSDSVCEVRCAGNAIFYIISNEFLIQGSTLMFLCSLFFVFFVPVVLAKPGDAKRRAKGCVDLCHGDRWELPKEPSLLSFTPVDQTEKVPMCPELQSIQDDEDRMRTPEENEDDLRDDMSADVVALTENGKFVTQERGKTEIQPQQESQTHTYTD</sequence>
<name>A0A6A4T113_SCOMX</name>
<proteinExistence type="predicted"/>
<feature type="disulfide bond" evidence="1">
    <location>
        <begin position="148"/>
        <end position="163"/>
    </location>
</feature>
<comment type="caution">
    <text evidence="1">Lacks conserved residue(s) required for the propagation of feature annotation.</text>
</comment>
<dbReference type="PANTHER" id="PTHR46875:SF3">
    <property type="entry name" value="CD40 MOLECULE, TNF RECEPTOR SUPERFAMILY MEMBER 5"/>
    <property type="match status" value="1"/>
</dbReference>
<evidence type="ECO:0000256" key="3">
    <source>
        <dbReference type="SAM" id="Phobius"/>
    </source>
</evidence>
<dbReference type="PROSITE" id="PS50050">
    <property type="entry name" value="TNFR_NGFR_2"/>
    <property type="match status" value="1"/>
</dbReference>
<organism evidence="6 7">
    <name type="scientific">Scophthalmus maximus</name>
    <name type="common">Turbot</name>
    <name type="synonym">Psetta maxima</name>
    <dbReference type="NCBI Taxonomy" id="52904"/>
    <lineage>
        <taxon>Eukaryota</taxon>
        <taxon>Metazoa</taxon>
        <taxon>Chordata</taxon>
        <taxon>Craniata</taxon>
        <taxon>Vertebrata</taxon>
        <taxon>Euteleostomi</taxon>
        <taxon>Actinopterygii</taxon>
        <taxon>Neopterygii</taxon>
        <taxon>Teleostei</taxon>
        <taxon>Neoteleostei</taxon>
        <taxon>Acanthomorphata</taxon>
        <taxon>Carangaria</taxon>
        <taxon>Pleuronectiformes</taxon>
        <taxon>Pleuronectoidei</taxon>
        <taxon>Scophthalmidae</taxon>
        <taxon>Scophthalmus</taxon>
    </lineage>
</organism>
<keyword evidence="3" id="KW-1133">Transmembrane helix</keyword>
<feature type="chain" id="PRO_5025389860" description="TNFR-Cys domain-containing protein" evidence="4">
    <location>
        <begin position="24"/>
        <end position="335"/>
    </location>
</feature>
<evidence type="ECO:0000256" key="2">
    <source>
        <dbReference type="SAM" id="MobiDB-lite"/>
    </source>
</evidence>
<accession>A0A6A4T113</accession>
<gene>
    <name evidence="6" type="ORF">F2P81_011244</name>
</gene>
<feature type="compositionally biased region" description="Polar residues" evidence="2">
    <location>
        <begin position="322"/>
        <end position="335"/>
    </location>
</feature>
<dbReference type="EMBL" id="VEVO01000010">
    <property type="protein sequence ID" value="KAF0035932.1"/>
    <property type="molecule type" value="Genomic_DNA"/>
</dbReference>
<dbReference type="SMART" id="SM00208">
    <property type="entry name" value="TNFR"/>
    <property type="match status" value="3"/>
</dbReference>
<evidence type="ECO:0000256" key="4">
    <source>
        <dbReference type="SAM" id="SignalP"/>
    </source>
</evidence>